<organism evidence="6 7">
    <name type="scientific">Actinopolymorpha pittospori</name>
    <dbReference type="NCBI Taxonomy" id="648752"/>
    <lineage>
        <taxon>Bacteria</taxon>
        <taxon>Bacillati</taxon>
        <taxon>Actinomycetota</taxon>
        <taxon>Actinomycetes</taxon>
        <taxon>Propionibacteriales</taxon>
        <taxon>Actinopolymorphaceae</taxon>
        <taxon>Actinopolymorpha</taxon>
    </lineage>
</organism>
<dbReference type="InterPro" id="IPR001647">
    <property type="entry name" value="HTH_TetR"/>
</dbReference>
<dbReference type="Pfam" id="PF16925">
    <property type="entry name" value="TetR_C_13"/>
    <property type="match status" value="1"/>
</dbReference>
<feature type="DNA-binding region" description="H-T-H motif" evidence="4">
    <location>
        <begin position="27"/>
        <end position="46"/>
    </location>
</feature>
<evidence type="ECO:0000256" key="1">
    <source>
        <dbReference type="ARBA" id="ARBA00023015"/>
    </source>
</evidence>
<dbReference type="Gene3D" id="1.10.357.10">
    <property type="entry name" value="Tetracycline Repressor, domain 2"/>
    <property type="match status" value="1"/>
</dbReference>
<dbReference type="AlphaFoldDB" id="A0A927MZG0"/>
<dbReference type="PRINTS" id="PR00455">
    <property type="entry name" value="HTHTETR"/>
</dbReference>
<sequence>MARRSMREQIVDAAVDRFHARGFNAAGVKDITDTAGVPKGSFYNHFSSKEDLAVVALEKYGASRRLQDLEDTSVEPLVRLRRYFEFLRDEIVDLKCTRGCLFGDFGTEIVDHSEVIREAVGQSLQRWATALSGAIREAQETGTVSADIDAETMARFILNAWEGTLISARSDRSADALNPFFDVVFGTLLR</sequence>
<dbReference type="SUPFAM" id="SSF48498">
    <property type="entry name" value="Tetracyclin repressor-like, C-terminal domain"/>
    <property type="match status" value="1"/>
</dbReference>
<keyword evidence="1" id="KW-0805">Transcription regulation</keyword>
<reference evidence="6" key="1">
    <citation type="submission" date="2020-10" db="EMBL/GenBank/DDBJ databases">
        <title>Sequencing the genomes of 1000 actinobacteria strains.</title>
        <authorList>
            <person name="Klenk H.-P."/>
        </authorList>
    </citation>
    <scope>NUCLEOTIDE SEQUENCE</scope>
    <source>
        <strain evidence="6">DSM 45354</strain>
    </source>
</reference>
<comment type="caution">
    <text evidence="6">The sequence shown here is derived from an EMBL/GenBank/DDBJ whole genome shotgun (WGS) entry which is preliminary data.</text>
</comment>
<keyword evidence="3" id="KW-0804">Transcription</keyword>
<dbReference type="PANTHER" id="PTHR47506">
    <property type="entry name" value="TRANSCRIPTIONAL REGULATORY PROTEIN"/>
    <property type="match status" value="1"/>
</dbReference>
<dbReference type="PANTHER" id="PTHR47506:SF6">
    <property type="entry name" value="HTH-TYPE TRANSCRIPTIONAL REPRESSOR NEMR"/>
    <property type="match status" value="1"/>
</dbReference>
<dbReference type="InterPro" id="IPR036271">
    <property type="entry name" value="Tet_transcr_reg_TetR-rel_C_sf"/>
</dbReference>
<proteinExistence type="predicted"/>
<evidence type="ECO:0000313" key="7">
    <source>
        <dbReference type="Proteomes" id="UP000638648"/>
    </source>
</evidence>
<dbReference type="PROSITE" id="PS50977">
    <property type="entry name" value="HTH_TETR_2"/>
    <property type="match status" value="1"/>
</dbReference>
<protein>
    <submittedName>
        <fullName evidence="6">TetR/AcrR family transcriptional repressor of nem operon</fullName>
    </submittedName>
</protein>
<evidence type="ECO:0000259" key="5">
    <source>
        <dbReference type="PROSITE" id="PS50977"/>
    </source>
</evidence>
<name>A0A927MZG0_9ACTN</name>
<evidence type="ECO:0000313" key="6">
    <source>
        <dbReference type="EMBL" id="MBE1605950.1"/>
    </source>
</evidence>
<dbReference type="EMBL" id="JADBEM010000001">
    <property type="protein sequence ID" value="MBE1605950.1"/>
    <property type="molecule type" value="Genomic_DNA"/>
</dbReference>
<dbReference type="SUPFAM" id="SSF46689">
    <property type="entry name" value="Homeodomain-like"/>
    <property type="match status" value="1"/>
</dbReference>
<keyword evidence="7" id="KW-1185">Reference proteome</keyword>
<feature type="domain" description="HTH tetR-type" evidence="5">
    <location>
        <begin position="4"/>
        <end position="64"/>
    </location>
</feature>
<dbReference type="RefSeq" id="WP_192750161.1">
    <property type="nucleotide sequence ID" value="NZ_BAABJL010000236.1"/>
</dbReference>
<dbReference type="GO" id="GO:0003677">
    <property type="term" value="F:DNA binding"/>
    <property type="evidence" value="ECO:0007669"/>
    <property type="project" value="UniProtKB-UniRule"/>
</dbReference>
<evidence type="ECO:0000256" key="2">
    <source>
        <dbReference type="ARBA" id="ARBA00023125"/>
    </source>
</evidence>
<gene>
    <name evidence="6" type="ORF">HEB94_002798</name>
</gene>
<accession>A0A927MZG0</accession>
<keyword evidence="2 4" id="KW-0238">DNA-binding</keyword>
<dbReference type="Pfam" id="PF00440">
    <property type="entry name" value="TetR_N"/>
    <property type="match status" value="1"/>
</dbReference>
<evidence type="ECO:0000256" key="3">
    <source>
        <dbReference type="ARBA" id="ARBA00023163"/>
    </source>
</evidence>
<dbReference type="InterPro" id="IPR011075">
    <property type="entry name" value="TetR_C"/>
</dbReference>
<dbReference type="Proteomes" id="UP000638648">
    <property type="component" value="Unassembled WGS sequence"/>
</dbReference>
<dbReference type="InterPro" id="IPR009057">
    <property type="entry name" value="Homeodomain-like_sf"/>
</dbReference>
<evidence type="ECO:0000256" key="4">
    <source>
        <dbReference type="PROSITE-ProRule" id="PRU00335"/>
    </source>
</evidence>